<protein>
    <recommendedName>
        <fullName evidence="1 4">Ribosome biogenesis GTPase A</fullName>
    </recommendedName>
</protein>
<dbReference type="EMBL" id="JANHNZ010000001">
    <property type="protein sequence ID" value="MCQ9209048.1"/>
    <property type="molecule type" value="Genomic_DNA"/>
</dbReference>
<organism evidence="6 7">
    <name type="scientific">Granulicatella seriolae</name>
    <dbReference type="NCBI Taxonomy" id="2967226"/>
    <lineage>
        <taxon>Bacteria</taxon>
        <taxon>Bacillati</taxon>
        <taxon>Bacillota</taxon>
        <taxon>Bacilli</taxon>
        <taxon>Lactobacillales</taxon>
        <taxon>Carnobacteriaceae</taxon>
        <taxon>Granulicatella</taxon>
    </lineage>
</organism>
<evidence type="ECO:0000256" key="1">
    <source>
        <dbReference type="ARBA" id="ARBA00014898"/>
    </source>
</evidence>
<dbReference type="RefSeq" id="WP_256944162.1">
    <property type="nucleotide sequence ID" value="NZ_JANHNZ010000001.1"/>
</dbReference>
<dbReference type="SUPFAM" id="SSF52540">
    <property type="entry name" value="P-loop containing nucleoside triphosphate hydrolases"/>
    <property type="match status" value="1"/>
</dbReference>
<feature type="domain" description="CP-type G" evidence="5">
    <location>
        <begin position="15"/>
        <end position="179"/>
    </location>
</feature>
<accession>A0ABT1WKC8</accession>
<dbReference type="Gene3D" id="1.10.1580.10">
    <property type="match status" value="1"/>
</dbReference>
<proteinExistence type="inferred from homology"/>
<dbReference type="Pfam" id="PF01926">
    <property type="entry name" value="MMR_HSR1"/>
    <property type="match status" value="1"/>
</dbReference>
<comment type="subcellular location">
    <subcellularLocation>
        <location evidence="4">Cytoplasm</location>
    </subcellularLocation>
</comment>
<dbReference type="PANTHER" id="PTHR45782">
    <property type="entry name" value="MITOCHONDRIAL RIBOSOME-ASSOCIATED GTPASE 1"/>
    <property type="match status" value="1"/>
</dbReference>
<dbReference type="CDD" id="cd00882">
    <property type="entry name" value="Ras_like_GTPase"/>
    <property type="match status" value="1"/>
</dbReference>
<dbReference type="PANTHER" id="PTHR45782:SF4">
    <property type="entry name" value="MITOCHONDRIAL RIBOSOME-ASSOCIATED GTPASE 1"/>
    <property type="match status" value="1"/>
</dbReference>
<evidence type="ECO:0000256" key="3">
    <source>
        <dbReference type="ARBA" id="ARBA00023134"/>
    </source>
</evidence>
<dbReference type="InterPro" id="IPR016478">
    <property type="entry name" value="GTPase_MTG1"/>
</dbReference>
<dbReference type="InterPro" id="IPR030378">
    <property type="entry name" value="G_CP_dom"/>
</dbReference>
<comment type="function">
    <text evidence="4">Required for a late step of 50S ribosomal subunit assembly. Has GTPase activity.</text>
</comment>
<evidence type="ECO:0000313" key="7">
    <source>
        <dbReference type="Proteomes" id="UP001059480"/>
    </source>
</evidence>
<dbReference type="PROSITE" id="PS51721">
    <property type="entry name" value="G_CP"/>
    <property type="match status" value="1"/>
</dbReference>
<comment type="similarity">
    <text evidence="4">Belongs to the TRAFAC class YlqF/YawG GTPase family. MTG1 subfamily.</text>
</comment>
<keyword evidence="2 4" id="KW-0547">Nucleotide-binding</keyword>
<sequence length="291" mass="32561">MSTIQWFPGHMAKAKREAIEKLKLVDIVVECVDARIPESSRNPLVEEIKSNKKHIMVLNKADLADSQSTSRWINFYRSQGIEAYPLQAKDGKGLATVKTAMKKMMQADFDRLAAKGVLPRPIRLMILGIPNVGKSTFINRIIQKNQAETANKPGVTKGQRWLKIGNDFELLDTPGILWPKFEDALIGKKLAVTGAIKDTLLQMDDIALYAIDVFKESNPEGLKRVYRLTDSDLEMDNPQILMKITSNLGMKDDYDRASERLIYDIRGGKLGTYTLDTPPVSPVVSKVEADA</sequence>
<evidence type="ECO:0000259" key="5">
    <source>
        <dbReference type="PROSITE" id="PS51721"/>
    </source>
</evidence>
<evidence type="ECO:0000256" key="4">
    <source>
        <dbReference type="PIRNR" id="PIRNR006230"/>
    </source>
</evidence>
<dbReference type="Proteomes" id="UP001059480">
    <property type="component" value="Unassembled WGS sequence"/>
</dbReference>
<dbReference type="InterPro" id="IPR019991">
    <property type="entry name" value="GTP-bd_ribosome_bgen"/>
</dbReference>
<evidence type="ECO:0000313" key="6">
    <source>
        <dbReference type="EMBL" id="MCQ9209048.1"/>
    </source>
</evidence>
<name>A0ABT1WKC8_9LACT</name>
<dbReference type="CDD" id="cd01856">
    <property type="entry name" value="YlqF"/>
    <property type="match status" value="1"/>
</dbReference>
<evidence type="ECO:0000256" key="2">
    <source>
        <dbReference type="ARBA" id="ARBA00022741"/>
    </source>
</evidence>
<keyword evidence="3 4" id="KW-0342">GTP-binding</keyword>
<gene>
    <name evidence="6" type="primary">ylqF</name>
    <name evidence="6" type="ORF">NPA36_00510</name>
</gene>
<dbReference type="InterPro" id="IPR006073">
    <property type="entry name" value="GTP-bd"/>
</dbReference>
<comment type="caution">
    <text evidence="6">The sequence shown here is derived from an EMBL/GenBank/DDBJ whole genome shotgun (WGS) entry which is preliminary data.</text>
</comment>
<dbReference type="Gene3D" id="3.40.50.300">
    <property type="entry name" value="P-loop containing nucleotide triphosphate hydrolases"/>
    <property type="match status" value="1"/>
</dbReference>
<dbReference type="NCBIfam" id="TIGR03596">
    <property type="entry name" value="GTPase_YlqF"/>
    <property type="match status" value="1"/>
</dbReference>
<dbReference type="InterPro" id="IPR023179">
    <property type="entry name" value="GTP-bd_ortho_bundle_sf"/>
</dbReference>
<dbReference type="PIRSF" id="PIRSF006230">
    <property type="entry name" value="MG442"/>
    <property type="match status" value="1"/>
</dbReference>
<reference evidence="6" key="1">
    <citation type="submission" date="2022-07" db="EMBL/GenBank/DDBJ databases">
        <authorList>
            <person name="Jung M.-Y."/>
            <person name="Lee M."/>
        </authorList>
    </citation>
    <scope>NUCLEOTIDE SEQUENCE</scope>
    <source>
        <strain evidence="6">S8</strain>
    </source>
</reference>
<reference evidence="6" key="2">
    <citation type="journal article" date="2023" name="Curr. Microbiol.">
        <title>Granulicatella seriolae sp. nov., a Novel Facultative Anaerobe Isolated from Yellowtail Marine Fish.</title>
        <authorList>
            <person name="Lee M."/>
            <person name="Choi Y.J."/>
            <person name="Farooq A."/>
            <person name="Jeong J.B."/>
            <person name="Jung M.Y."/>
        </authorList>
    </citation>
    <scope>NUCLEOTIDE SEQUENCE</scope>
    <source>
        <strain evidence="6">S8</strain>
    </source>
</reference>
<reference evidence="6" key="3">
    <citation type="journal article" date="2023" name="Microbiol. Resour. Announc.">
        <title>Draft Genome Sequence of Granulicatella sp. Strain S8, Isolated from a Marine Fish, Seriola quinqueradiata.</title>
        <authorList>
            <person name="Lee M."/>
            <person name="Farooq A."/>
            <person name="Jeong J.B."/>
            <person name="Jung M.Y."/>
        </authorList>
    </citation>
    <scope>NUCLEOTIDE SEQUENCE</scope>
    <source>
        <strain evidence="6">S8</strain>
    </source>
</reference>
<keyword evidence="7" id="KW-1185">Reference proteome</keyword>
<dbReference type="InterPro" id="IPR027417">
    <property type="entry name" value="P-loop_NTPase"/>
</dbReference>
<keyword evidence="4" id="KW-0963">Cytoplasm</keyword>